<keyword evidence="3" id="KW-1185">Reference proteome</keyword>
<gene>
    <name evidence="2" type="ORF">TWF506_008208</name>
</gene>
<dbReference type="PANTHER" id="PTHR39605:SF1">
    <property type="entry name" value="MAJOR FACILITATOR SUPERFAMILY (MFS) PROFILE DOMAIN-CONTAINING PROTEIN"/>
    <property type="match status" value="1"/>
</dbReference>
<keyword evidence="1" id="KW-0472">Membrane</keyword>
<protein>
    <submittedName>
        <fullName evidence="2">Uncharacterized protein</fullName>
    </submittedName>
</protein>
<keyword evidence="1" id="KW-1133">Transmembrane helix</keyword>
<proteinExistence type="predicted"/>
<sequence length="235" mass="25591">MASVLPAGTEPSDDVDHSVPRGFLVYNSVILETYRTPQQPKLRITPYCYFGGRERLGIMDVYYAYNYAAAGWMILQSIPLLSSPTMMVTMLSPEVRESTPLEVYFSRSLGFAVIALGLLTVLLTGSIPLKTSFSDTTSGLEDPTAPYALPALVITATYHATVSFYCYTMWNETGNFGFGISTIVGTILAASGVWCVLFATSDGRISRKTGADKRTSGFPFKNVEADKRKAGKKGL</sequence>
<dbReference type="AlphaFoldDB" id="A0AAN8NIS0"/>
<feature type="transmembrane region" description="Helical" evidence="1">
    <location>
        <begin position="104"/>
        <end position="127"/>
    </location>
</feature>
<feature type="transmembrane region" description="Helical" evidence="1">
    <location>
        <begin position="147"/>
        <end position="170"/>
    </location>
</feature>
<feature type="transmembrane region" description="Helical" evidence="1">
    <location>
        <begin position="176"/>
        <end position="199"/>
    </location>
</feature>
<evidence type="ECO:0000256" key="1">
    <source>
        <dbReference type="SAM" id="Phobius"/>
    </source>
</evidence>
<keyword evidence="1" id="KW-0812">Transmembrane</keyword>
<dbReference type="PANTHER" id="PTHR39605">
    <property type="entry name" value="MAJOR FACILITATOR SUPERFAMILY (MFS) PROFILE DOMAIN-CONTAINING PROTEIN"/>
    <property type="match status" value="1"/>
</dbReference>
<comment type="caution">
    <text evidence="2">The sequence shown here is derived from an EMBL/GenBank/DDBJ whole genome shotgun (WGS) entry which is preliminary data.</text>
</comment>
<dbReference type="EMBL" id="JAVHJM010000005">
    <property type="protein sequence ID" value="KAK6513772.1"/>
    <property type="molecule type" value="Genomic_DNA"/>
</dbReference>
<accession>A0AAN8NIS0</accession>
<evidence type="ECO:0000313" key="2">
    <source>
        <dbReference type="EMBL" id="KAK6513772.1"/>
    </source>
</evidence>
<reference evidence="2 3" key="1">
    <citation type="submission" date="2019-10" db="EMBL/GenBank/DDBJ databases">
        <authorList>
            <person name="Palmer J.M."/>
        </authorList>
    </citation>
    <scope>NUCLEOTIDE SEQUENCE [LARGE SCALE GENOMIC DNA]</scope>
    <source>
        <strain evidence="2 3">TWF506</strain>
    </source>
</reference>
<dbReference type="Proteomes" id="UP001307849">
    <property type="component" value="Unassembled WGS sequence"/>
</dbReference>
<feature type="transmembrane region" description="Helical" evidence="1">
    <location>
        <begin position="63"/>
        <end position="84"/>
    </location>
</feature>
<evidence type="ECO:0000313" key="3">
    <source>
        <dbReference type="Proteomes" id="UP001307849"/>
    </source>
</evidence>
<organism evidence="2 3">
    <name type="scientific">Arthrobotrys conoides</name>
    <dbReference type="NCBI Taxonomy" id="74498"/>
    <lineage>
        <taxon>Eukaryota</taxon>
        <taxon>Fungi</taxon>
        <taxon>Dikarya</taxon>
        <taxon>Ascomycota</taxon>
        <taxon>Pezizomycotina</taxon>
        <taxon>Orbiliomycetes</taxon>
        <taxon>Orbiliales</taxon>
        <taxon>Orbiliaceae</taxon>
        <taxon>Arthrobotrys</taxon>
    </lineage>
</organism>
<name>A0AAN8NIS0_9PEZI</name>